<evidence type="ECO:0000313" key="3">
    <source>
        <dbReference type="Proteomes" id="UP001238088"/>
    </source>
</evidence>
<dbReference type="Proteomes" id="UP001238088">
    <property type="component" value="Unassembled WGS sequence"/>
</dbReference>
<feature type="domain" description="Butirosin biosynthesis protein H N-terminal" evidence="1">
    <location>
        <begin position="32"/>
        <end position="129"/>
    </location>
</feature>
<reference evidence="2 3" key="1">
    <citation type="submission" date="2023-07" db="EMBL/GenBank/DDBJ databases">
        <title>Genomic Encyclopedia of Type Strains, Phase IV (KMG-IV): sequencing the most valuable type-strain genomes for metagenomic binning, comparative biology and taxonomic classification.</title>
        <authorList>
            <person name="Goeker M."/>
        </authorList>
    </citation>
    <scope>NUCLEOTIDE SEQUENCE [LARGE SCALE GENOMIC DNA]</scope>
    <source>
        <strain evidence="2 3">DSM 23494</strain>
    </source>
</reference>
<evidence type="ECO:0000313" key="2">
    <source>
        <dbReference type="EMBL" id="MDQ0272963.1"/>
    </source>
</evidence>
<gene>
    <name evidence="2" type="ORF">J2S17_004857</name>
</gene>
<keyword evidence="3" id="KW-1185">Reference proteome</keyword>
<dbReference type="InterPro" id="IPR026935">
    <property type="entry name" value="BtrH_N"/>
</dbReference>
<dbReference type="EMBL" id="JAUSUB010000031">
    <property type="protein sequence ID" value="MDQ0272963.1"/>
    <property type="molecule type" value="Genomic_DNA"/>
</dbReference>
<sequence length="309" mass="36119">MEPVQDKRHHCYEAVQVTIAKWWNLEYYLLYSKSWGFEHVKFNHIHPELLGNRIYNGSQNVLDVELQIGMKIEQVNTNNFSQLKELITSEVKKGAPSIINMDAFFCPFHPVYQKQHLSHDFIILGIEDNVLTCLDPKFHLHHKKINLNFLEGKDVTVSTVKKSNVSQCNYTQLIKASLNQQIEKKISTFESIKNFAYEVRDGINIKDELDGFPLNTAPLIFQLSNTQYNREKFSIFLTYTNSKVNNPYIEAAINITNQVANDWKTVEHLILKSAFQKNPQNLFNRISDYLFSIYENENRLFSTLSKYVR</sequence>
<dbReference type="Pfam" id="PF14399">
    <property type="entry name" value="BtrH_N"/>
    <property type="match status" value="1"/>
</dbReference>
<organism evidence="2 3">
    <name type="scientific">Cytobacillus purgationiresistens</name>
    <dbReference type="NCBI Taxonomy" id="863449"/>
    <lineage>
        <taxon>Bacteria</taxon>
        <taxon>Bacillati</taxon>
        <taxon>Bacillota</taxon>
        <taxon>Bacilli</taxon>
        <taxon>Bacillales</taxon>
        <taxon>Bacillaceae</taxon>
        <taxon>Cytobacillus</taxon>
    </lineage>
</organism>
<name>A0ABU0AP46_9BACI</name>
<accession>A0ABU0AP46</accession>
<proteinExistence type="predicted"/>
<comment type="caution">
    <text evidence="2">The sequence shown here is derived from an EMBL/GenBank/DDBJ whole genome shotgun (WGS) entry which is preliminary data.</text>
</comment>
<evidence type="ECO:0000259" key="1">
    <source>
        <dbReference type="Pfam" id="PF14399"/>
    </source>
</evidence>
<protein>
    <recommendedName>
        <fullName evidence="1">Butirosin biosynthesis protein H N-terminal domain-containing protein</fullName>
    </recommendedName>
</protein>